<evidence type="ECO:0000313" key="5">
    <source>
        <dbReference type="EMBL" id="KAL0579728.1"/>
    </source>
</evidence>
<keyword evidence="3" id="KW-0560">Oxidoreductase</keyword>
<evidence type="ECO:0000313" key="6">
    <source>
        <dbReference type="Proteomes" id="UP001465976"/>
    </source>
</evidence>
<evidence type="ECO:0000259" key="4">
    <source>
        <dbReference type="Pfam" id="PF01494"/>
    </source>
</evidence>
<feature type="domain" description="FAD-binding" evidence="4">
    <location>
        <begin position="68"/>
        <end position="134"/>
    </location>
</feature>
<accession>A0ABR3FW28</accession>
<organism evidence="5 6">
    <name type="scientific">Marasmius crinis-equi</name>
    <dbReference type="NCBI Taxonomy" id="585013"/>
    <lineage>
        <taxon>Eukaryota</taxon>
        <taxon>Fungi</taxon>
        <taxon>Dikarya</taxon>
        <taxon>Basidiomycota</taxon>
        <taxon>Agaricomycotina</taxon>
        <taxon>Agaricomycetes</taxon>
        <taxon>Agaricomycetidae</taxon>
        <taxon>Agaricales</taxon>
        <taxon>Marasmiineae</taxon>
        <taxon>Marasmiaceae</taxon>
        <taxon>Marasmius</taxon>
    </lineage>
</organism>
<dbReference type="InterPro" id="IPR051104">
    <property type="entry name" value="FAD_monoxygenase"/>
</dbReference>
<gene>
    <name evidence="5" type="ORF">V5O48_002292</name>
</gene>
<comment type="caution">
    <text evidence="5">The sequence shown here is derived from an EMBL/GenBank/DDBJ whole genome shotgun (WGS) entry which is preliminary data.</text>
</comment>
<dbReference type="SUPFAM" id="SSF51905">
    <property type="entry name" value="FAD/NAD(P)-binding domain"/>
    <property type="match status" value="1"/>
</dbReference>
<dbReference type="PANTHER" id="PTHR46720:SF3">
    <property type="entry name" value="FAD-BINDING DOMAIN-CONTAINING PROTEIN-RELATED"/>
    <property type="match status" value="1"/>
</dbReference>
<dbReference type="PRINTS" id="PR00420">
    <property type="entry name" value="RNGMNOXGNASE"/>
</dbReference>
<sequence>MVGRIVNVVAYYSQLEHSGKPLNEPEQRKATKEEVLAIFKEWEPEVLKLLNCIETPLCWAIQDLNPLESYIGSRTLILGDAAHAMAPHLGAGAGIALEDAYILGAIISATDCIPEDVPQILTTYDSIRRPFGNRSLLAARKQGMYYEMNTSEFQDIKYQGQTLTEGQVSTLVESIAANWSWATTPVDSDLSRAIEMATGAMHGRSGQGMNVSSV</sequence>
<keyword evidence="2" id="KW-0274">FAD</keyword>
<name>A0ABR3FW28_9AGAR</name>
<dbReference type="PANTHER" id="PTHR46720">
    <property type="entry name" value="HYDROXYLASE, PUTATIVE (AFU_ORTHOLOGUE AFUA_3G01460)-RELATED"/>
    <property type="match status" value="1"/>
</dbReference>
<keyword evidence="6" id="KW-1185">Reference proteome</keyword>
<dbReference type="Pfam" id="PF01494">
    <property type="entry name" value="FAD_binding_3"/>
    <property type="match status" value="1"/>
</dbReference>
<protein>
    <recommendedName>
        <fullName evidence="4">FAD-binding domain-containing protein</fullName>
    </recommendedName>
</protein>
<dbReference type="InterPro" id="IPR002938">
    <property type="entry name" value="FAD-bd"/>
</dbReference>
<dbReference type="Proteomes" id="UP001465976">
    <property type="component" value="Unassembled WGS sequence"/>
</dbReference>
<dbReference type="InterPro" id="IPR036188">
    <property type="entry name" value="FAD/NAD-bd_sf"/>
</dbReference>
<evidence type="ECO:0000256" key="3">
    <source>
        <dbReference type="ARBA" id="ARBA00023002"/>
    </source>
</evidence>
<proteinExistence type="predicted"/>
<keyword evidence="1" id="KW-0285">Flavoprotein</keyword>
<reference evidence="5 6" key="1">
    <citation type="submission" date="2024-02" db="EMBL/GenBank/DDBJ databases">
        <title>A draft genome for the cacao thread blight pathogen Marasmius crinis-equi.</title>
        <authorList>
            <person name="Cohen S.P."/>
            <person name="Baruah I.K."/>
            <person name="Amoako-Attah I."/>
            <person name="Bukari Y."/>
            <person name="Meinhardt L.W."/>
            <person name="Bailey B.A."/>
        </authorList>
    </citation>
    <scope>NUCLEOTIDE SEQUENCE [LARGE SCALE GENOMIC DNA]</scope>
    <source>
        <strain evidence="5 6">GH-76</strain>
    </source>
</reference>
<evidence type="ECO:0000256" key="2">
    <source>
        <dbReference type="ARBA" id="ARBA00022827"/>
    </source>
</evidence>
<evidence type="ECO:0000256" key="1">
    <source>
        <dbReference type="ARBA" id="ARBA00022630"/>
    </source>
</evidence>
<dbReference type="EMBL" id="JBAHYK010000050">
    <property type="protein sequence ID" value="KAL0579728.1"/>
    <property type="molecule type" value="Genomic_DNA"/>
</dbReference>
<dbReference type="Gene3D" id="3.50.50.60">
    <property type="entry name" value="FAD/NAD(P)-binding domain"/>
    <property type="match status" value="1"/>
</dbReference>